<dbReference type="InterPro" id="IPR052337">
    <property type="entry name" value="SAT4-like"/>
</dbReference>
<dbReference type="GO" id="GO:0016020">
    <property type="term" value="C:membrane"/>
    <property type="evidence" value="ECO:0007669"/>
    <property type="project" value="UniProtKB-SubCell"/>
</dbReference>
<accession>A0A086T0L1</accession>
<dbReference type="HOGENOM" id="CLU_625805_0_0_1"/>
<evidence type="ECO:0000256" key="2">
    <source>
        <dbReference type="ARBA" id="ARBA00022692"/>
    </source>
</evidence>
<comment type="similarity">
    <text evidence="5">Belongs to the SAT4 family.</text>
</comment>
<keyword evidence="9" id="KW-1185">Reference proteome</keyword>
<reference evidence="9" key="1">
    <citation type="journal article" date="2014" name="Genome Announc.">
        <title>Genome sequence and annotation of Acremonium chrysogenum, producer of the beta-lactam antibiotic cephalosporin C.</title>
        <authorList>
            <person name="Terfehr D."/>
            <person name="Dahlmann T.A."/>
            <person name="Specht T."/>
            <person name="Zadra I."/>
            <person name="Kuernsteiner H."/>
            <person name="Kueck U."/>
        </authorList>
    </citation>
    <scope>NUCLEOTIDE SEQUENCE [LARGE SCALE GENOMIC DNA]</scope>
    <source>
        <strain evidence="9">ATCC 11550 / CBS 779.69 / DSM 880 / IAM 14645 / JCM 23072 / IMI 49137</strain>
    </source>
</reference>
<keyword evidence="4 6" id="KW-0472">Membrane</keyword>
<feature type="transmembrane region" description="Helical" evidence="6">
    <location>
        <begin position="210"/>
        <end position="231"/>
    </location>
</feature>
<feature type="transmembrane region" description="Helical" evidence="6">
    <location>
        <begin position="174"/>
        <end position="198"/>
    </location>
</feature>
<feature type="domain" description="Rhodopsin" evidence="7">
    <location>
        <begin position="33"/>
        <end position="276"/>
    </location>
</feature>
<sequence length="374" mass="41176">MALDVPAGTPNRGPDLVATATALMVISIVFTLLRIVSMLVVKRKWWWDDFFAIYSLPHQVALIAVMISWTEIGLGLHAADVMAINPNLMVEGAKRLYICVFLFDSSISYPKLAAIFFYARVFRSNNRAFTIHLWITGALVSGWLVSTLISSIWQCQPIAKAWNAALEGTCIDNAAWYTSTSVISTATDFYILILPVPMIWRLNAPVKRRVYLLAAFFLAYSVIILSIGRLVMTIKLAPTLQYDLTWNMAEYFYWVCFEGVFSIISINVPSIVALVKALAHRWFPSPSDTGSGPSGYAGNTGASYGSKSTAYRSANRDRGFMRLASAAAAQHAGGLSSDSQDALKPVEADDEALALGRIHVRTDVMVQHDGSQRS</sequence>
<evidence type="ECO:0000256" key="4">
    <source>
        <dbReference type="ARBA" id="ARBA00023136"/>
    </source>
</evidence>
<evidence type="ECO:0000256" key="5">
    <source>
        <dbReference type="ARBA" id="ARBA00038359"/>
    </source>
</evidence>
<keyword evidence="2 6" id="KW-0812">Transmembrane</keyword>
<protein>
    <recommendedName>
        <fullName evidence="7">Rhodopsin domain-containing protein</fullName>
    </recommendedName>
</protein>
<dbReference type="PANTHER" id="PTHR33048:SF47">
    <property type="entry name" value="INTEGRAL MEMBRANE PROTEIN-RELATED"/>
    <property type="match status" value="1"/>
</dbReference>
<feature type="transmembrane region" description="Helical" evidence="6">
    <location>
        <begin position="20"/>
        <end position="41"/>
    </location>
</feature>
<dbReference type="AlphaFoldDB" id="A0A086T0L1"/>
<dbReference type="EMBL" id="JPKY01000083">
    <property type="protein sequence ID" value="KFH42893.1"/>
    <property type="molecule type" value="Genomic_DNA"/>
</dbReference>
<evidence type="ECO:0000259" key="7">
    <source>
        <dbReference type="Pfam" id="PF20684"/>
    </source>
</evidence>
<feature type="transmembrane region" description="Helical" evidence="6">
    <location>
        <begin position="251"/>
        <end position="275"/>
    </location>
</feature>
<evidence type="ECO:0000313" key="9">
    <source>
        <dbReference type="Proteomes" id="UP000029964"/>
    </source>
</evidence>
<dbReference type="PANTHER" id="PTHR33048">
    <property type="entry name" value="PTH11-LIKE INTEGRAL MEMBRANE PROTEIN (AFU_ORTHOLOGUE AFUA_5G11245)"/>
    <property type="match status" value="1"/>
</dbReference>
<dbReference type="Pfam" id="PF20684">
    <property type="entry name" value="Fung_rhodopsin"/>
    <property type="match status" value="1"/>
</dbReference>
<feature type="transmembrane region" description="Helical" evidence="6">
    <location>
        <begin position="95"/>
        <end position="119"/>
    </location>
</feature>
<gene>
    <name evidence="8" type="ORF">ACRE_064110</name>
</gene>
<dbReference type="InterPro" id="IPR049326">
    <property type="entry name" value="Rhodopsin_dom_fungi"/>
</dbReference>
<comment type="subcellular location">
    <subcellularLocation>
        <location evidence="1">Membrane</location>
        <topology evidence="1">Multi-pass membrane protein</topology>
    </subcellularLocation>
</comment>
<name>A0A086T0L1_HAPC1</name>
<evidence type="ECO:0000313" key="8">
    <source>
        <dbReference type="EMBL" id="KFH42893.1"/>
    </source>
</evidence>
<comment type="caution">
    <text evidence="8">The sequence shown here is derived from an EMBL/GenBank/DDBJ whole genome shotgun (WGS) entry which is preliminary data.</text>
</comment>
<proteinExistence type="inferred from homology"/>
<organism evidence="8 9">
    <name type="scientific">Hapsidospora chrysogenum (strain ATCC 11550 / CBS 779.69 / DSM 880 / IAM 14645 / JCM 23072 / IMI 49137)</name>
    <name type="common">Acremonium chrysogenum</name>
    <dbReference type="NCBI Taxonomy" id="857340"/>
    <lineage>
        <taxon>Eukaryota</taxon>
        <taxon>Fungi</taxon>
        <taxon>Dikarya</taxon>
        <taxon>Ascomycota</taxon>
        <taxon>Pezizomycotina</taxon>
        <taxon>Sordariomycetes</taxon>
        <taxon>Hypocreomycetidae</taxon>
        <taxon>Hypocreales</taxon>
        <taxon>Bionectriaceae</taxon>
        <taxon>Hapsidospora</taxon>
    </lineage>
</organism>
<evidence type="ECO:0000256" key="6">
    <source>
        <dbReference type="SAM" id="Phobius"/>
    </source>
</evidence>
<feature type="transmembrane region" description="Helical" evidence="6">
    <location>
        <begin position="131"/>
        <end position="154"/>
    </location>
</feature>
<dbReference type="OrthoDB" id="3918601at2759"/>
<keyword evidence="3 6" id="KW-1133">Transmembrane helix</keyword>
<evidence type="ECO:0000256" key="3">
    <source>
        <dbReference type="ARBA" id="ARBA00022989"/>
    </source>
</evidence>
<evidence type="ECO:0000256" key="1">
    <source>
        <dbReference type="ARBA" id="ARBA00004141"/>
    </source>
</evidence>
<feature type="transmembrane region" description="Helical" evidence="6">
    <location>
        <begin position="53"/>
        <end position="75"/>
    </location>
</feature>
<dbReference type="Proteomes" id="UP000029964">
    <property type="component" value="Unassembled WGS sequence"/>
</dbReference>